<dbReference type="Proteomes" id="UP000221879">
    <property type="component" value="Segment"/>
</dbReference>
<gene>
    <name evidence="1" type="ORF">SEA_ERNIEJ_73</name>
</gene>
<evidence type="ECO:0000313" key="2">
    <source>
        <dbReference type="Proteomes" id="UP000221879"/>
    </source>
</evidence>
<sequence length="108" mass="12281">MSNDDDKVKVWVHLYGGEQDGWRRQIELGDTDPDRAPQMFYVCRIKDESKIAEAGSQTARMALQNKLSQLAYELYDDVAILCAGGRSERELRYRRLVSADKVVPNAMG</sequence>
<protein>
    <submittedName>
        <fullName evidence="1">Uncharacterized protein</fullName>
    </submittedName>
</protein>
<organism evidence="1 2">
    <name type="scientific">Mycobacterium phage ErnieJ</name>
    <dbReference type="NCBI Taxonomy" id="1701802"/>
    <lineage>
        <taxon>Viruses</taxon>
        <taxon>Duplodnaviria</taxon>
        <taxon>Heunggongvirae</taxon>
        <taxon>Uroviricota</taxon>
        <taxon>Caudoviricetes</taxon>
        <taxon>Ceeclamvirinae</taxon>
        <taxon>Bixzunavirus</taxon>
        <taxon>Bixzunavirus Bxz1</taxon>
    </lineage>
</organism>
<proteinExistence type="predicted"/>
<dbReference type="EMBL" id="KT365400">
    <property type="protein sequence ID" value="ALF51169.1"/>
    <property type="molecule type" value="Genomic_DNA"/>
</dbReference>
<evidence type="ECO:0000313" key="1">
    <source>
        <dbReference type="EMBL" id="ALF51169.1"/>
    </source>
</evidence>
<reference evidence="1 2" key="1">
    <citation type="submission" date="2015-08" db="EMBL/GenBank/DDBJ databases">
        <authorList>
            <person name="Baig H."/>
            <person name="Bute M."/>
            <person name="Clinton T."/>
            <person name="Fahad M."/>
            <person name="Farrakhan K."/>
            <person name="Grady N."/>
            <person name="Guthrie N."/>
            <person name="Hafid R."/>
            <person name="Harvey J."/>
            <person name="Hunnicutt K."/>
            <person name="Larsen V."/>
            <person name="London L."/>
            <person name="Mark R."/>
            <person name="Mcduffie T."/>
            <person name="Mcgee E."/>
            <person name="Pailin J."/>
            <person name="Peacock B."/>
            <person name="Robinson C."/>
            <person name="Thomas A."/>
            <person name="Serrano M.G."/>
            <person name="Buck G."/>
            <person name="Lee V."/>
            <person name="Wang Y."/>
            <person name="Carvalho R."/>
            <person name="Voegtly L."/>
            <person name="Shi R."/>
            <person name="Duckworth R."/>
            <person name="Johnson A."/>
            <person name="Loviza R."/>
            <person name="Walstead R."/>
            <person name="Shah Z."/>
            <person name="Kiflezghi M."/>
            <person name="Wade K."/>
            <person name="Delesalle V.A."/>
            <person name="Bradley K.W."/>
            <person name="Asai D.J."/>
            <person name="Bowman C.A."/>
            <person name="Russell D.A."/>
            <person name="Pope W.H."/>
            <person name="Jacobs-Sera D."/>
            <person name="Hendrix R.W."/>
            <person name="Hatfull G.F."/>
        </authorList>
    </citation>
    <scope>NUCLEOTIDE SEQUENCE [LARGE SCALE GENOMIC DNA]</scope>
</reference>
<accession>A0A0N9EL87</accession>
<name>A0A0N9EL87_9CAUD</name>